<dbReference type="Proteomes" id="UP000036987">
    <property type="component" value="Unassembled WGS sequence"/>
</dbReference>
<dbReference type="InterPro" id="IPR013087">
    <property type="entry name" value="Znf_C2H2_type"/>
</dbReference>
<keyword evidence="1" id="KW-0863">Zinc-finger</keyword>
<dbReference type="AlphaFoldDB" id="A0A0K9NPI5"/>
<protein>
    <recommendedName>
        <fullName evidence="2">C2H2-type domain-containing protein</fullName>
    </recommendedName>
</protein>
<dbReference type="GO" id="GO:0009739">
    <property type="term" value="P:response to gibberellin"/>
    <property type="evidence" value="ECO:0007669"/>
    <property type="project" value="InterPro"/>
</dbReference>
<dbReference type="EMBL" id="LFYR01002015">
    <property type="protein sequence ID" value="KMZ57900.1"/>
    <property type="molecule type" value="Genomic_DNA"/>
</dbReference>
<keyword evidence="4" id="KW-1185">Reference proteome</keyword>
<dbReference type="SUPFAM" id="SSF57667">
    <property type="entry name" value="beta-beta-alpha zinc fingers"/>
    <property type="match status" value="1"/>
</dbReference>
<gene>
    <name evidence="3" type="ORF">ZOSMA_81G01210</name>
</gene>
<evidence type="ECO:0000313" key="3">
    <source>
        <dbReference type="EMBL" id="KMZ57900.1"/>
    </source>
</evidence>
<dbReference type="PANTHER" id="PTHR46547">
    <property type="entry name" value="ZINC FINGER PROTEIN GIS"/>
    <property type="match status" value="1"/>
</dbReference>
<sequence>MLQLAATMSVSSIIINQITLFRFFFNHIYTSFFLPIYLLPGVEMTERAETRDFISVDAFSQLPFIRPPPAMDKEKEKSESEDYYSSGIRIFGQQIDSKEGTIEKTASAYSGGGGGARTRAASEENSRKFECHYCRRNFPTSQALGGHQNAHKRERQNAKRAHLQTALAAASHNQYHHKVITEAHLKSFANNYHRSVGPVGPILSSPPSSRFSIDHAFDFHSTPYYSPWRGGDMSGASTFGSRNYTVLPRLYGGSGSTLSPLQPMNGNPTGLWRSPIPTQGSREIQIPLHRNRSMSALPLFGAGAGTTALTDSPAPSTLSPLPPPQIHPFAYDPKTSAVKDHHFSLDLHL</sequence>
<feature type="domain" description="C2H2-type" evidence="2">
    <location>
        <begin position="129"/>
        <end position="156"/>
    </location>
</feature>
<dbReference type="GO" id="GO:0008270">
    <property type="term" value="F:zinc ion binding"/>
    <property type="evidence" value="ECO:0007669"/>
    <property type="project" value="UniProtKB-KW"/>
</dbReference>
<comment type="caution">
    <text evidence="3">The sequence shown here is derived from an EMBL/GenBank/DDBJ whole genome shotgun (WGS) entry which is preliminary data.</text>
</comment>
<dbReference type="PANTHER" id="PTHR46547:SF7">
    <property type="entry name" value="ZINC FINGER PROTEIN GIS"/>
    <property type="match status" value="1"/>
</dbReference>
<dbReference type="GO" id="GO:0003700">
    <property type="term" value="F:DNA-binding transcription factor activity"/>
    <property type="evidence" value="ECO:0007669"/>
    <property type="project" value="InterPro"/>
</dbReference>
<dbReference type="GO" id="GO:0010090">
    <property type="term" value="P:trichome morphogenesis"/>
    <property type="evidence" value="ECO:0007669"/>
    <property type="project" value="InterPro"/>
</dbReference>
<dbReference type="PROSITE" id="PS00028">
    <property type="entry name" value="ZINC_FINGER_C2H2_1"/>
    <property type="match status" value="1"/>
</dbReference>
<organism evidence="3 4">
    <name type="scientific">Zostera marina</name>
    <name type="common">Eelgrass</name>
    <dbReference type="NCBI Taxonomy" id="29655"/>
    <lineage>
        <taxon>Eukaryota</taxon>
        <taxon>Viridiplantae</taxon>
        <taxon>Streptophyta</taxon>
        <taxon>Embryophyta</taxon>
        <taxon>Tracheophyta</taxon>
        <taxon>Spermatophyta</taxon>
        <taxon>Magnoliopsida</taxon>
        <taxon>Liliopsida</taxon>
        <taxon>Zosteraceae</taxon>
        <taxon>Zostera</taxon>
    </lineage>
</organism>
<reference evidence="4" key="1">
    <citation type="journal article" date="2016" name="Nature">
        <title>The genome of the seagrass Zostera marina reveals angiosperm adaptation to the sea.</title>
        <authorList>
            <person name="Olsen J.L."/>
            <person name="Rouze P."/>
            <person name="Verhelst B."/>
            <person name="Lin Y.-C."/>
            <person name="Bayer T."/>
            <person name="Collen J."/>
            <person name="Dattolo E."/>
            <person name="De Paoli E."/>
            <person name="Dittami S."/>
            <person name="Maumus F."/>
            <person name="Michel G."/>
            <person name="Kersting A."/>
            <person name="Lauritano C."/>
            <person name="Lohaus R."/>
            <person name="Toepel M."/>
            <person name="Tonon T."/>
            <person name="Vanneste K."/>
            <person name="Amirebrahimi M."/>
            <person name="Brakel J."/>
            <person name="Bostroem C."/>
            <person name="Chovatia M."/>
            <person name="Grimwood J."/>
            <person name="Jenkins J.W."/>
            <person name="Jueterbock A."/>
            <person name="Mraz A."/>
            <person name="Stam W.T."/>
            <person name="Tice H."/>
            <person name="Bornberg-Bauer E."/>
            <person name="Green P.J."/>
            <person name="Pearson G.A."/>
            <person name="Procaccini G."/>
            <person name="Duarte C.M."/>
            <person name="Schmutz J."/>
            <person name="Reusch T.B.H."/>
            <person name="Van de Peer Y."/>
        </authorList>
    </citation>
    <scope>NUCLEOTIDE SEQUENCE [LARGE SCALE GENOMIC DNA]</scope>
    <source>
        <strain evidence="4">cv. Finnish</strain>
    </source>
</reference>
<dbReference type="PROSITE" id="PS50157">
    <property type="entry name" value="ZINC_FINGER_C2H2_2"/>
    <property type="match status" value="1"/>
</dbReference>
<proteinExistence type="predicted"/>
<evidence type="ECO:0000259" key="2">
    <source>
        <dbReference type="PROSITE" id="PS50157"/>
    </source>
</evidence>
<evidence type="ECO:0000256" key="1">
    <source>
        <dbReference type="PROSITE-ProRule" id="PRU00042"/>
    </source>
</evidence>
<name>A0A0K9NPI5_ZOSMR</name>
<dbReference type="InterPro" id="IPR036236">
    <property type="entry name" value="Znf_C2H2_sf"/>
</dbReference>
<dbReference type="OrthoDB" id="9442240at2759"/>
<keyword evidence="1" id="KW-0862">Zinc</keyword>
<keyword evidence="1" id="KW-0479">Metal-binding</keyword>
<evidence type="ECO:0000313" key="4">
    <source>
        <dbReference type="Proteomes" id="UP000036987"/>
    </source>
</evidence>
<dbReference type="Pfam" id="PF13912">
    <property type="entry name" value="zf-C2H2_6"/>
    <property type="match status" value="1"/>
</dbReference>
<dbReference type="InterPro" id="IPR044291">
    <property type="entry name" value="GIS/GIS2/ZFP8"/>
</dbReference>
<accession>A0A0K9NPI5</accession>